<keyword evidence="12" id="KW-0966">Cell projection</keyword>
<gene>
    <name evidence="14" type="ORF">TMSB3V08_LOCUS6665</name>
</gene>
<evidence type="ECO:0000256" key="8">
    <source>
        <dbReference type="ARBA" id="ARBA00022794"/>
    </source>
</evidence>
<evidence type="ECO:0000256" key="9">
    <source>
        <dbReference type="ARBA" id="ARBA00023069"/>
    </source>
</evidence>
<feature type="compositionally biased region" description="Pro residues" evidence="13">
    <location>
        <begin position="894"/>
        <end position="910"/>
    </location>
</feature>
<organism evidence="14">
    <name type="scientific">Timema monikensis</name>
    <dbReference type="NCBI Taxonomy" id="170555"/>
    <lineage>
        <taxon>Eukaryota</taxon>
        <taxon>Metazoa</taxon>
        <taxon>Ecdysozoa</taxon>
        <taxon>Arthropoda</taxon>
        <taxon>Hexapoda</taxon>
        <taxon>Insecta</taxon>
        <taxon>Pterygota</taxon>
        <taxon>Neoptera</taxon>
        <taxon>Polyneoptera</taxon>
        <taxon>Phasmatodea</taxon>
        <taxon>Timematodea</taxon>
        <taxon>Timematoidea</taxon>
        <taxon>Timematidae</taxon>
        <taxon>Timema</taxon>
    </lineage>
</organism>
<dbReference type="Pfam" id="PF11768">
    <property type="entry name" value="Frtz"/>
    <property type="match status" value="2"/>
</dbReference>
<evidence type="ECO:0000256" key="12">
    <source>
        <dbReference type="ARBA" id="ARBA00023273"/>
    </source>
</evidence>
<keyword evidence="8" id="KW-0970">Cilium biogenesis/degradation</keyword>
<dbReference type="PANTHER" id="PTHR13667">
    <property type="entry name" value="HOMOLOC-13"/>
    <property type="match status" value="1"/>
</dbReference>
<sequence>MITLLSQARFWTLKDEIVIKDSDFGAFRCSDNHIHKVLRQPYPQGVKTTVSTRCSDNCILKVFRQPYPQGVKTTVSTRCSDNRIHKVFRQPYPQGVKTTVSTRCSDNCIHKVFRQPYPQGVKTTVSTRCSDNRILEVFRQLYPQGVQTTVSSRCLDNCIHKVFRQPYPRGVQTTVSTRCSDNRILEVFRQPYPQGVQTTVSTRCLDNRIYKVFRQPYPQGVQTTVSTRCSDNRIHKVFRQPYHEKKDNTDSPYTEGKRTYAEKRGMTWVPPNKRPNKLKESIKELEEQLVQQKVVFCRWQDNCILQIMLGSGLLINICVNIFTGDVVKIVFDKYLVGKLLSDYVTDVVLTRTHLICSYNDNQLTMVYFSKPTMKVNSPEKLSRLEARVQLLELAGPSGRRLERKLSCNLSGDMVLVWWRCTRDEVYPWSPIVKDQDRANVHVYSVSGTKDRDSTMLLILLQHQGQRQYYVVDTVLAPRTETHQGQRRYYVVDTVAASRTETHQGQRRYYVVDTVAAPRQGWCATTGQSLILFVCPSATSRPMSSTPSNRKYLGSPDEEKLLLGCIDGSLVLFDEGRGITHLVKAAFIPTMVSWHPDGALVMVANERSQLQCFDIALSCIKNQLVSEDVTPSNLLDLASYFRNQPTLLHLEWGKKLQVSQFAERYLQTDGLLLLHFERGPLAMLRLVGGGGLQGDVQGSGLTPDALVSQYLSLNHVDRAINILLSLRWDSYGATCLACLQRITNHLFRQPLTPEREVQLQTALGSFHVPLQPISHATEVDFGDQVRDLTRRFFHHLLRHRLFEKAFRLAIDLSDHELFMDIHYYARDMKEHDLALAAKEKAQNILSQCSSASSCATGSPHCSHSSCSGCSTDGSSSDEPAPLPPPPLPVTRQEHPPPPPLPLIRPPPPPQPVTRHYKTPATRPDHLPLPITRQQHGQTKQSGERQKVKFSDTVTHILVPDLSPSLPDEEPLSQGAGGSVDPNRDKRQGVFIPDPQQELADSLPLCLGNKDYLRDFATAPDVSEEEDNANGSIKVVHFGVV</sequence>
<dbReference type="EMBL" id="OB794252">
    <property type="protein sequence ID" value="CAD7429890.1"/>
    <property type="molecule type" value="Genomic_DNA"/>
</dbReference>
<evidence type="ECO:0000256" key="4">
    <source>
        <dbReference type="ARBA" id="ARBA00022475"/>
    </source>
</evidence>
<name>A0A7R9EB82_9NEOP</name>
<dbReference type="GO" id="GO:0005886">
    <property type="term" value="C:plasma membrane"/>
    <property type="evidence" value="ECO:0007669"/>
    <property type="project" value="UniProtKB-SubCell"/>
</dbReference>
<evidence type="ECO:0000256" key="2">
    <source>
        <dbReference type="ARBA" id="ARBA00004430"/>
    </source>
</evidence>
<evidence type="ECO:0000256" key="5">
    <source>
        <dbReference type="ARBA" id="ARBA00022490"/>
    </source>
</evidence>
<dbReference type="SUPFAM" id="SSF69322">
    <property type="entry name" value="Tricorn protease domain 2"/>
    <property type="match status" value="1"/>
</dbReference>
<evidence type="ECO:0000256" key="1">
    <source>
        <dbReference type="ARBA" id="ARBA00004236"/>
    </source>
</evidence>
<evidence type="ECO:0000256" key="3">
    <source>
        <dbReference type="ARBA" id="ARBA00006059"/>
    </source>
</evidence>
<keyword evidence="9" id="KW-0969">Cilium</keyword>
<keyword evidence="7" id="KW-0677">Repeat</keyword>
<dbReference type="PANTHER" id="PTHR13667:SF5">
    <property type="entry name" value="WD REPEAT-CONTAINING AND PLANAR CELL POLARITY EFFECTOR PROTEIN FRITZ HOMOLOG"/>
    <property type="match status" value="1"/>
</dbReference>
<dbReference type="GO" id="GO:0044782">
    <property type="term" value="P:cilium organization"/>
    <property type="evidence" value="ECO:0007669"/>
    <property type="project" value="TreeGrafter"/>
</dbReference>
<keyword evidence="4" id="KW-1003">Cell membrane</keyword>
<keyword evidence="10" id="KW-0472">Membrane</keyword>
<keyword evidence="11" id="KW-0206">Cytoskeleton</keyword>
<evidence type="ECO:0000256" key="7">
    <source>
        <dbReference type="ARBA" id="ARBA00022737"/>
    </source>
</evidence>
<comment type="similarity">
    <text evidence="3">Belongs to the WD repeat fritz family.</text>
</comment>
<evidence type="ECO:0000256" key="10">
    <source>
        <dbReference type="ARBA" id="ARBA00023136"/>
    </source>
</evidence>
<dbReference type="GO" id="GO:0097541">
    <property type="term" value="C:axonemal basal plate"/>
    <property type="evidence" value="ECO:0007669"/>
    <property type="project" value="TreeGrafter"/>
</dbReference>
<feature type="compositionally biased region" description="Low complexity" evidence="13">
    <location>
        <begin position="864"/>
        <end position="878"/>
    </location>
</feature>
<proteinExistence type="inferred from homology"/>
<comment type="subcellular location">
    <subcellularLocation>
        <location evidence="1">Cell membrane</location>
    </subcellularLocation>
    <subcellularLocation>
        <location evidence="2">Cytoplasm</location>
        <location evidence="2">Cytoskeleton</location>
        <location evidence="2">Cilium axoneme</location>
    </subcellularLocation>
</comment>
<reference evidence="14" key="1">
    <citation type="submission" date="2020-11" db="EMBL/GenBank/DDBJ databases">
        <authorList>
            <person name="Tran Van P."/>
        </authorList>
    </citation>
    <scope>NUCLEOTIDE SEQUENCE</scope>
</reference>
<accession>A0A7R9EB82</accession>
<evidence type="ECO:0000256" key="11">
    <source>
        <dbReference type="ARBA" id="ARBA00023212"/>
    </source>
</evidence>
<keyword evidence="5" id="KW-0963">Cytoplasm</keyword>
<evidence type="ECO:0000256" key="13">
    <source>
        <dbReference type="SAM" id="MobiDB-lite"/>
    </source>
</evidence>
<feature type="region of interest" description="Disordered" evidence="13">
    <location>
        <begin position="864"/>
        <end position="946"/>
    </location>
</feature>
<dbReference type="InterPro" id="IPR024511">
    <property type="entry name" value="Frtz"/>
</dbReference>
<feature type="region of interest" description="Disordered" evidence="13">
    <location>
        <begin position="958"/>
        <end position="994"/>
    </location>
</feature>
<evidence type="ECO:0000313" key="14">
    <source>
        <dbReference type="EMBL" id="CAD7429890.1"/>
    </source>
</evidence>
<evidence type="ECO:0000256" key="6">
    <source>
        <dbReference type="ARBA" id="ARBA00022574"/>
    </source>
</evidence>
<dbReference type="GO" id="GO:0045184">
    <property type="term" value="P:establishment of protein localization"/>
    <property type="evidence" value="ECO:0007669"/>
    <property type="project" value="TreeGrafter"/>
</dbReference>
<feature type="compositionally biased region" description="Polar residues" evidence="13">
    <location>
        <begin position="930"/>
        <end position="939"/>
    </location>
</feature>
<protein>
    <submittedName>
        <fullName evidence="14">Uncharacterized protein</fullName>
    </submittedName>
</protein>
<dbReference type="GO" id="GO:0007399">
    <property type="term" value="P:nervous system development"/>
    <property type="evidence" value="ECO:0007669"/>
    <property type="project" value="TreeGrafter"/>
</dbReference>
<dbReference type="AlphaFoldDB" id="A0A7R9EB82"/>
<keyword evidence="6" id="KW-0853">WD repeat</keyword>